<reference evidence="2 3" key="2">
    <citation type="journal article" date="2016" name="Int. J. Syst. Evol. Microbiol.">
        <title>Paenibacillus bovis sp. nov., isolated from raw yak (Bos grunniens) milk.</title>
        <authorList>
            <person name="Gao C."/>
            <person name="Han J."/>
            <person name="Liu Z."/>
            <person name="Xu X."/>
            <person name="Hang F."/>
            <person name="Wu Z."/>
        </authorList>
    </citation>
    <scope>NUCLEOTIDE SEQUENCE [LARGE SCALE GENOMIC DNA]</scope>
    <source>
        <strain evidence="2 3">BD3526</strain>
    </source>
</reference>
<dbReference type="Pfam" id="PF09346">
    <property type="entry name" value="SMI1_KNR4"/>
    <property type="match status" value="1"/>
</dbReference>
<protein>
    <recommendedName>
        <fullName evidence="1">Knr4/Smi1-like domain-containing protein</fullName>
    </recommendedName>
</protein>
<dbReference type="Proteomes" id="UP000078148">
    <property type="component" value="Chromosome"/>
</dbReference>
<dbReference type="OrthoDB" id="2678366at2"/>
<name>A0A172ZCJ5_9BACL</name>
<accession>A0A172ZCJ5</accession>
<evidence type="ECO:0000313" key="2">
    <source>
        <dbReference type="EMBL" id="ANF94880.1"/>
    </source>
</evidence>
<dbReference type="SUPFAM" id="SSF160631">
    <property type="entry name" value="SMI1/KNR4-like"/>
    <property type="match status" value="1"/>
</dbReference>
<dbReference type="EMBL" id="CP013023">
    <property type="protein sequence ID" value="ANF94880.1"/>
    <property type="molecule type" value="Genomic_DNA"/>
</dbReference>
<feature type="domain" description="Knr4/Smi1-like" evidence="1">
    <location>
        <begin position="24"/>
        <end position="132"/>
    </location>
</feature>
<proteinExistence type="predicted"/>
<evidence type="ECO:0000313" key="3">
    <source>
        <dbReference type="Proteomes" id="UP000078148"/>
    </source>
</evidence>
<dbReference type="RefSeq" id="WP_060531291.1">
    <property type="nucleotide sequence ID" value="NZ_CP013023.1"/>
</dbReference>
<dbReference type="SMART" id="SM00860">
    <property type="entry name" value="SMI1_KNR4"/>
    <property type="match status" value="1"/>
</dbReference>
<dbReference type="STRING" id="1616788.AR543_01755"/>
<dbReference type="InterPro" id="IPR037883">
    <property type="entry name" value="Knr4/Smi1-like_sf"/>
</dbReference>
<sequence>MYTNELKYLLNKAYTACSDSGIIPDSQEKLVAFQQRHKMTFPEEYRQLLEQFGSLRFIEPEIYGLNELEWAYPRSMDLIAEYRDQQAIPPEIELMPIGSFGDGDLLALQRGGAVYRLYHDGYEDSPLEWIAKDLPSLLTMICEWALEVQQKINKS</sequence>
<dbReference type="InterPro" id="IPR018958">
    <property type="entry name" value="Knr4/Smi1-like_dom"/>
</dbReference>
<dbReference type="Gene3D" id="3.40.1580.10">
    <property type="entry name" value="SMI1/KNR4-like"/>
    <property type="match status" value="1"/>
</dbReference>
<reference evidence="3" key="1">
    <citation type="submission" date="2015-10" db="EMBL/GenBank/DDBJ databases">
        <title>Genome of Paenibacillus bovis sp. nov.</title>
        <authorList>
            <person name="Wu Z."/>
            <person name="Gao C."/>
            <person name="Liu Z."/>
            <person name="Zheng H."/>
        </authorList>
    </citation>
    <scope>NUCLEOTIDE SEQUENCE [LARGE SCALE GENOMIC DNA]</scope>
    <source>
        <strain evidence="3">BD3526</strain>
    </source>
</reference>
<dbReference type="AlphaFoldDB" id="A0A172ZCJ5"/>
<dbReference type="KEGG" id="pbv:AR543_01755"/>
<evidence type="ECO:0000259" key="1">
    <source>
        <dbReference type="SMART" id="SM00860"/>
    </source>
</evidence>
<keyword evidence="3" id="KW-1185">Reference proteome</keyword>
<gene>
    <name evidence="2" type="ORF">AR543_01755</name>
</gene>
<organism evidence="2 3">
    <name type="scientific">Paenibacillus bovis</name>
    <dbReference type="NCBI Taxonomy" id="1616788"/>
    <lineage>
        <taxon>Bacteria</taxon>
        <taxon>Bacillati</taxon>
        <taxon>Bacillota</taxon>
        <taxon>Bacilli</taxon>
        <taxon>Bacillales</taxon>
        <taxon>Paenibacillaceae</taxon>
        <taxon>Paenibacillus</taxon>
    </lineage>
</organism>